<dbReference type="PANTHER" id="PTHR42790:SF19">
    <property type="entry name" value="KYNURENINE_ALPHA-AMINOADIPATE AMINOTRANSFERASE, MITOCHONDRIAL"/>
    <property type="match status" value="1"/>
</dbReference>
<keyword evidence="4" id="KW-0032">Aminotransferase</keyword>
<sequence length="413" mass="43927">MSYLPADPSRPRGTDAVDWSATFARRTSSFGDELTAILSLAGAADVITFSGGFPAPEVFPTDALRQLLPRLAGADAAVALQYSPTEGLPAARAAVSAQLERSQGVGVDPADVLITSGGIEGLQLLARTLLDPGDRVLVEAPTYLGAITAFTGFEATVDGVEMDEQGLRLDALEAALGHGRPPKLLYVIPDHQNPTGRTLPPERRRGLVELCRRYGVLIVEDVAYRELGFDGHALPSLWSLAPDGVLQLGTFSKIFMPGVRLGWAVGPDAVVSAMTSAKQNSDQCAGALGQMLMAEFLDGGHLTANLVKARALYRARAEAMTDALERYMPDGVTWLRPRGGFFVWLTAPAHIDTRALVAPATQLGVAYVPGRPFYTVERGGNELRLAFSGVEPVAIDEGIRRLAELLSPGRTSA</sequence>
<dbReference type="KEGG" id="pdx:Psed_6011"/>
<dbReference type="GO" id="GO:0030170">
    <property type="term" value="F:pyridoxal phosphate binding"/>
    <property type="evidence" value="ECO:0007669"/>
    <property type="project" value="InterPro"/>
</dbReference>
<dbReference type="InterPro" id="IPR015422">
    <property type="entry name" value="PyrdxlP-dep_Trfase_small"/>
</dbReference>
<keyword evidence="9" id="KW-1185">Reference proteome</keyword>
<evidence type="ECO:0000259" key="7">
    <source>
        <dbReference type="Pfam" id="PF00155"/>
    </source>
</evidence>
<proteinExistence type="inferred from homology"/>
<comment type="subunit">
    <text evidence="3">Homodimer.</text>
</comment>
<dbReference type="CDD" id="cd00609">
    <property type="entry name" value="AAT_like"/>
    <property type="match status" value="1"/>
</dbReference>
<comment type="similarity">
    <text evidence="2">Belongs to the class-I pyridoxal-phosphate-dependent aminotransferase family.</text>
</comment>
<dbReference type="Gene3D" id="3.90.1150.10">
    <property type="entry name" value="Aspartate Aminotransferase, domain 1"/>
    <property type="match status" value="1"/>
</dbReference>
<accession>F4CK19</accession>
<comment type="cofactor">
    <cofactor evidence="1">
        <name>pyridoxal 5'-phosphate</name>
        <dbReference type="ChEBI" id="CHEBI:597326"/>
    </cofactor>
</comment>
<reference evidence="8 9" key="1">
    <citation type="journal article" date="2011" name="J. Bacteriol.">
        <title>Genome sequence of the 1,4-dioxane-degrading Pseudonocardia dioxanivorans strain CB1190.</title>
        <authorList>
            <person name="Sales C.M."/>
            <person name="Mahendra S."/>
            <person name="Grostern A."/>
            <person name="Parales R.E."/>
            <person name="Goodwin L.A."/>
            <person name="Woyke T."/>
            <person name="Nolan M."/>
            <person name="Lapidus A."/>
            <person name="Chertkov O."/>
            <person name="Ovchinnikova G."/>
            <person name="Sczyrba A."/>
            <person name="Alvarez-Cohen L."/>
        </authorList>
    </citation>
    <scope>NUCLEOTIDE SEQUENCE [LARGE SCALE GENOMIC DNA]</scope>
    <source>
        <strain evidence="9">ATCC 55486 / DSM 44775 / JCM 13855 / CB1190</strain>
    </source>
</reference>
<dbReference type="OrthoDB" id="199743at2"/>
<feature type="domain" description="Aminotransferase class I/classII large" evidence="7">
    <location>
        <begin position="76"/>
        <end position="402"/>
    </location>
</feature>
<dbReference type="SUPFAM" id="SSF53383">
    <property type="entry name" value="PLP-dependent transferases"/>
    <property type="match status" value="1"/>
</dbReference>
<organism evidence="8 9">
    <name type="scientific">Pseudonocardia dioxanivorans (strain ATCC 55486 / DSM 44775 / JCM 13855 / CB1190)</name>
    <dbReference type="NCBI Taxonomy" id="675635"/>
    <lineage>
        <taxon>Bacteria</taxon>
        <taxon>Bacillati</taxon>
        <taxon>Actinomycetota</taxon>
        <taxon>Actinomycetes</taxon>
        <taxon>Pseudonocardiales</taxon>
        <taxon>Pseudonocardiaceae</taxon>
        <taxon>Pseudonocardia</taxon>
    </lineage>
</organism>
<protein>
    <submittedName>
        <fullName evidence="8">Transcriptional regulator, GntR family</fullName>
    </submittedName>
</protein>
<evidence type="ECO:0000256" key="1">
    <source>
        <dbReference type="ARBA" id="ARBA00001933"/>
    </source>
</evidence>
<dbReference type="InterPro" id="IPR015421">
    <property type="entry name" value="PyrdxlP-dep_Trfase_major"/>
</dbReference>
<name>F4CK19_PSEUX</name>
<evidence type="ECO:0000256" key="3">
    <source>
        <dbReference type="ARBA" id="ARBA00011738"/>
    </source>
</evidence>
<evidence type="ECO:0000256" key="6">
    <source>
        <dbReference type="ARBA" id="ARBA00022898"/>
    </source>
</evidence>
<evidence type="ECO:0000256" key="5">
    <source>
        <dbReference type="ARBA" id="ARBA00022679"/>
    </source>
</evidence>
<dbReference type="FunFam" id="3.40.640.10:FF:000053">
    <property type="entry name" value="Aminotransferase, class I"/>
    <property type="match status" value="1"/>
</dbReference>
<dbReference type="EMBL" id="CP002593">
    <property type="protein sequence ID" value="AEA28125.1"/>
    <property type="molecule type" value="Genomic_DNA"/>
</dbReference>
<dbReference type="RefSeq" id="WP_013678022.1">
    <property type="nucleotide sequence ID" value="NC_015312.1"/>
</dbReference>
<dbReference type="AlphaFoldDB" id="F4CK19"/>
<dbReference type="Pfam" id="PF00155">
    <property type="entry name" value="Aminotran_1_2"/>
    <property type="match status" value="1"/>
</dbReference>
<dbReference type="InterPro" id="IPR050859">
    <property type="entry name" value="Class-I_PLP-dep_aminotransf"/>
</dbReference>
<dbReference type="GO" id="GO:0008483">
    <property type="term" value="F:transaminase activity"/>
    <property type="evidence" value="ECO:0007669"/>
    <property type="project" value="UniProtKB-KW"/>
</dbReference>
<dbReference type="STRING" id="675635.Psed_6011"/>
<evidence type="ECO:0000256" key="4">
    <source>
        <dbReference type="ARBA" id="ARBA00022576"/>
    </source>
</evidence>
<gene>
    <name evidence="8" type="ordered locus">Psed_6011</name>
</gene>
<dbReference type="InterPro" id="IPR004839">
    <property type="entry name" value="Aminotransferase_I/II_large"/>
</dbReference>
<evidence type="ECO:0000256" key="2">
    <source>
        <dbReference type="ARBA" id="ARBA00007441"/>
    </source>
</evidence>
<keyword evidence="5" id="KW-0808">Transferase</keyword>
<dbReference type="InterPro" id="IPR015424">
    <property type="entry name" value="PyrdxlP-dep_Trfase"/>
</dbReference>
<dbReference type="Gene3D" id="3.40.640.10">
    <property type="entry name" value="Type I PLP-dependent aspartate aminotransferase-like (Major domain)"/>
    <property type="match status" value="1"/>
</dbReference>
<dbReference type="HOGENOM" id="CLU_017584_0_6_11"/>
<dbReference type="PANTHER" id="PTHR42790">
    <property type="entry name" value="AMINOTRANSFERASE"/>
    <property type="match status" value="1"/>
</dbReference>
<evidence type="ECO:0000313" key="8">
    <source>
        <dbReference type="EMBL" id="AEA28125.1"/>
    </source>
</evidence>
<dbReference type="GO" id="GO:1901605">
    <property type="term" value="P:alpha-amino acid metabolic process"/>
    <property type="evidence" value="ECO:0007669"/>
    <property type="project" value="TreeGrafter"/>
</dbReference>
<dbReference type="eggNOG" id="COG1167">
    <property type="taxonomic scope" value="Bacteria"/>
</dbReference>
<keyword evidence="6" id="KW-0663">Pyridoxal phosphate</keyword>
<dbReference type="Proteomes" id="UP000007809">
    <property type="component" value="Chromosome"/>
</dbReference>
<evidence type="ECO:0000313" key="9">
    <source>
        <dbReference type="Proteomes" id="UP000007809"/>
    </source>
</evidence>